<keyword evidence="3" id="KW-1185">Reference proteome</keyword>
<protein>
    <submittedName>
        <fullName evidence="2">Uncharacterized protein</fullName>
    </submittedName>
</protein>
<evidence type="ECO:0000256" key="1">
    <source>
        <dbReference type="SAM" id="MobiDB-lite"/>
    </source>
</evidence>
<reference evidence="2 3" key="1">
    <citation type="submission" date="2020-02" db="EMBL/GenBank/DDBJ databases">
        <title>Draft genome sequence of Limisphaera ngatamarikiensis NGM72.4T, a thermophilic Verrucomicrobia grouped in subdivision 3.</title>
        <authorList>
            <person name="Carere C.R."/>
            <person name="Steen J."/>
            <person name="Hugenholtz P."/>
            <person name="Stott M.B."/>
        </authorList>
    </citation>
    <scope>NUCLEOTIDE SEQUENCE [LARGE SCALE GENOMIC DNA]</scope>
    <source>
        <strain evidence="2 3">NGM72.4</strain>
    </source>
</reference>
<name>A0A6M1RTY7_9BACT</name>
<evidence type="ECO:0000313" key="3">
    <source>
        <dbReference type="Proteomes" id="UP000477311"/>
    </source>
</evidence>
<feature type="region of interest" description="Disordered" evidence="1">
    <location>
        <begin position="196"/>
        <end position="235"/>
    </location>
</feature>
<feature type="non-terminal residue" evidence="2">
    <location>
        <position position="1"/>
    </location>
</feature>
<dbReference type="NCBIfam" id="TIGR03696">
    <property type="entry name" value="Rhs_assc_core"/>
    <property type="match status" value="1"/>
</dbReference>
<dbReference type="InterPro" id="IPR022385">
    <property type="entry name" value="Rhs_assc_core"/>
</dbReference>
<comment type="caution">
    <text evidence="2">The sequence shown here is derived from an EMBL/GenBank/DDBJ whole genome shotgun (WGS) entry which is preliminary data.</text>
</comment>
<evidence type="ECO:0000313" key="2">
    <source>
        <dbReference type="EMBL" id="NGO38874.1"/>
    </source>
</evidence>
<proteinExistence type="predicted"/>
<dbReference type="EMBL" id="JAAKYA010000035">
    <property type="protein sequence ID" value="NGO38874.1"/>
    <property type="molecule type" value="Genomic_DNA"/>
</dbReference>
<accession>A0A6M1RTY7</accession>
<organism evidence="2 3">
    <name type="scientific">Limisphaera ngatamarikiensis</name>
    <dbReference type="NCBI Taxonomy" id="1324935"/>
    <lineage>
        <taxon>Bacteria</taxon>
        <taxon>Pseudomonadati</taxon>
        <taxon>Verrucomicrobiota</taxon>
        <taxon>Verrucomicrobiia</taxon>
        <taxon>Limisphaerales</taxon>
        <taxon>Limisphaeraceae</taxon>
        <taxon>Limisphaera</taxon>
    </lineage>
</organism>
<sequence length="235" mass="26364">PLRLTGAAAGSNPFRFSTKRTEDGTGLVLYEYRPYSPALGRWLSRDPIAESMVGTLGVHGHQRGKSVILLARLVSSAIRELQYSTELLNEFHMCRNRPVDRFDILGLGNEWYSRGRCCNSSQGEEWALVSEGEGETAKCYWKKLEPGECIGGLFSDKDCEGMTCGGGFYVVKPYDLTGYCKTPGCDRWPYTHRRWTPEPDHGNPGAEGPRDRCRNIDPTPPGYKYGPRRQCCDKP</sequence>
<dbReference type="AlphaFoldDB" id="A0A6M1RTY7"/>
<dbReference type="Proteomes" id="UP000477311">
    <property type="component" value="Unassembled WGS sequence"/>
</dbReference>
<gene>
    <name evidence="2" type="ORF">G4L39_05620</name>
</gene>
<dbReference type="Gene3D" id="2.180.10.10">
    <property type="entry name" value="RHS repeat-associated core"/>
    <property type="match status" value="1"/>
</dbReference>